<evidence type="ECO:0000256" key="2">
    <source>
        <dbReference type="SAM" id="Phobius"/>
    </source>
</evidence>
<evidence type="ECO:0000256" key="1">
    <source>
        <dbReference type="SAM" id="MobiDB-lite"/>
    </source>
</evidence>
<dbReference type="OrthoDB" id="2375545at2759"/>
<feature type="non-terminal residue" evidence="3">
    <location>
        <position position="461"/>
    </location>
</feature>
<dbReference type="EMBL" id="BRXW01000892">
    <property type="protein sequence ID" value="GMH78503.1"/>
    <property type="molecule type" value="Genomic_DNA"/>
</dbReference>
<keyword evidence="4" id="KW-1185">Reference proteome</keyword>
<feature type="transmembrane region" description="Helical" evidence="2">
    <location>
        <begin position="55"/>
        <end position="75"/>
    </location>
</feature>
<gene>
    <name evidence="3" type="ORF">TrLO_g5885</name>
</gene>
<feature type="compositionally biased region" description="Polar residues" evidence="1">
    <location>
        <begin position="354"/>
        <end position="367"/>
    </location>
</feature>
<dbReference type="AlphaFoldDB" id="A0A9W7B0T6"/>
<feature type="transmembrane region" description="Helical" evidence="2">
    <location>
        <begin position="16"/>
        <end position="34"/>
    </location>
</feature>
<feature type="region of interest" description="Disordered" evidence="1">
    <location>
        <begin position="332"/>
        <end position="374"/>
    </location>
</feature>
<evidence type="ECO:0000313" key="3">
    <source>
        <dbReference type="EMBL" id="GMH78503.1"/>
    </source>
</evidence>
<keyword evidence="2" id="KW-0812">Transmembrane</keyword>
<proteinExistence type="predicted"/>
<name>A0A9W7B0T6_9STRA</name>
<evidence type="ECO:0000313" key="4">
    <source>
        <dbReference type="Proteomes" id="UP001165122"/>
    </source>
</evidence>
<keyword evidence="2" id="KW-0472">Membrane</keyword>
<comment type="caution">
    <text evidence="3">The sequence shown here is derived from an EMBL/GenBank/DDBJ whole genome shotgun (WGS) entry which is preliminary data.</text>
</comment>
<reference evidence="4" key="1">
    <citation type="journal article" date="2023" name="Commun. Biol.">
        <title>Genome analysis of Parmales, the sister group of diatoms, reveals the evolutionary specialization of diatoms from phago-mixotrophs to photoautotrophs.</title>
        <authorList>
            <person name="Ban H."/>
            <person name="Sato S."/>
            <person name="Yoshikawa S."/>
            <person name="Yamada K."/>
            <person name="Nakamura Y."/>
            <person name="Ichinomiya M."/>
            <person name="Sato N."/>
            <person name="Blanc-Mathieu R."/>
            <person name="Endo H."/>
            <person name="Kuwata A."/>
            <person name="Ogata H."/>
        </authorList>
    </citation>
    <scope>NUCLEOTIDE SEQUENCE [LARGE SCALE GENOMIC DNA]</scope>
    <source>
        <strain evidence="4">NIES 3700</strain>
    </source>
</reference>
<protein>
    <submittedName>
        <fullName evidence="3">Uncharacterized protein</fullName>
    </submittedName>
</protein>
<dbReference type="Proteomes" id="UP001165122">
    <property type="component" value="Unassembled WGS sequence"/>
</dbReference>
<organism evidence="3 4">
    <name type="scientific">Triparma laevis f. longispina</name>
    <dbReference type="NCBI Taxonomy" id="1714387"/>
    <lineage>
        <taxon>Eukaryota</taxon>
        <taxon>Sar</taxon>
        <taxon>Stramenopiles</taxon>
        <taxon>Ochrophyta</taxon>
        <taxon>Bolidophyceae</taxon>
        <taxon>Parmales</taxon>
        <taxon>Triparmaceae</taxon>
        <taxon>Triparma</taxon>
    </lineage>
</organism>
<sequence>MGRRWQSVLSPLTNPTWQGLVAGICIPLSFLTARRLYRLIDSRKLASDFIDRRPCLMYSGAASLWCYYTGVYYYLYHKFDLTNVRTSGISMGVTVSFATVMHMNPRQKFEIGLHWAAMIWNRPLKCFLMHSDDWVDTGMRITKEFGFTDEDVKKHIGTNTVFAGVTDVSVFPPQHVILKDAKTLRESLYWTTLSMRIFPFYRYLGWYRNMIIADGVFSGFFTTPPNLDESQAIRISPFALPGTDVHPLFPQEMFSARDICYSKTGLNDQACYEYFLDSPTFREDFVQLRSSGLVFLWDASLRLWEETTVEVVAVLYYDQVRGALQALVEDGPQEAVTDQPPLTTPVEGAPFESGASNDPSRPAQSYAESPPPPSKKALHKFLDRFAKFDSSKLNAAKYLLSKVNEGHVLAVSMNASQKYSKMVCFSGDGGNGKSVLSRWLGKLLGDFAQMNCPKALLFDHA</sequence>
<accession>A0A9W7B0T6</accession>
<keyword evidence="2" id="KW-1133">Transmembrane helix</keyword>